<dbReference type="Proteomes" id="UP000821865">
    <property type="component" value="Chromosome 3"/>
</dbReference>
<keyword evidence="2" id="KW-1185">Reference proteome</keyword>
<organism evidence="1 2">
    <name type="scientific">Dermacentor silvarum</name>
    <name type="common">Tick</name>
    <dbReference type="NCBI Taxonomy" id="543639"/>
    <lineage>
        <taxon>Eukaryota</taxon>
        <taxon>Metazoa</taxon>
        <taxon>Ecdysozoa</taxon>
        <taxon>Arthropoda</taxon>
        <taxon>Chelicerata</taxon>
        <taxon>Arachnida</taxon>
        <taxon>Acari</taxon>
        <taxon>Parasitiformes</taxon>
        <taxon>Ixodida</taxon>
        <taxon>Ixodoidea</taxon>
        <taxon>Ixodidae</taxon>
        <taxon>Rhipicephalinae</taxon>
        <taxon>Dermacentor</taxon>
    </lineage>
</organism>
<gene>
    <name evidence="1" type="ORF">HPB49_009399</name>
</gene>
<dbReference type="EMBL" id="CM023472">
    <property type="protein sequence ID" value="KAH7959223.1"/>
    <property type="molecule type" value="Genomic_DNA"/>
</dbReference>
<sequence>MSDITDGIHYKEMRQRIDGTDLTLTINSDGSPVFNSSNYSIWPVQLALNELPPRLRWNNIMTPVLWYGKEHPDMTLVLQAFVRQLQELNKTGLTWTFANAIVKSKVFCICCCADTPARAAMQHRVQFNGYYGCSWCYHPGVNVDGVLHLLLSARAAMQQMMQFNGYFGCSWCYHPGNNVDGTVKYCLSQPHPDRTDEEVVADMVAACHTGSTVNGVKDPSPLINLPRFSPVWSWCPDYMHCVLLVVNHSQAISTQPLEPWLLVKQDGMVEAAHCTCMAGLSEACSHIGALLFYLEAASNFRDGQACTDKENAWLPPYSSTVPCAPLAHIDFASATTKKRRLDGHRSSSSKKPATTIERSSQNEWKAFLDRIKKAGKYSAVCALKKDYCEEFIPVQVKHSTALLGHLARDKPLSRDAMLEECAMFAQVYVVEPKVCKDVEAATRGQSASATWFAFRAGRVAASTAHAACRTTLTQPSVSLVKKICYPEESKFSSAATNWSLRKEDTARNQYVTEASSQHKEFVSNKSGLHISSHEPHMAASPDGLIYCACCQDGVLEIKRPYSAACVNDVVTQKSGCLEVAASDNTLNQK</sequence>
<accession>A0ACB8D4A0</accession>
<proteinExistence type="predicted"/>
<comment type="caution">
    <text evidence="1">The sequence shown here is derived from an EMBL/GenBank/DDBJ whole genome shotgun (WGS) entry which is preliminary data.</text>
</comment>
<name>A0ACB8D4A0_DERSI</name>
<evidence type="ECO:0000313" key="1">
    <source>
        <dbReference type="EMBL" id="KAH7959223.1"/>
    </source>
</evidence>
<protein>
    <submittedName>
        <fullName evidence="1">Uncharacterized protein</fullName>
    </submittedName>
</protein>
<evidence type="ECO:0000313" key="2">
    <source>
        <dbReference type="Proteomes" id="UP000821865"/>
    </source>
</evidence>
<reference evidence="1" key="1">
    <citation type="submission" date="2020-05" db="EMBL/GenBank/DDBJ databases">
        <title>Large-scale comparative analyses of tick genomes elucidate their genetic diversity and vector capacities.</title>
        <authorList>
            <person name="Jia N."/>
            <person name="Wang J."/>
            <person name="Shi W."/>
            <person name="Du L."/>
            <person name="Sun Y."/>
            <person name="Zhan W."/>
            <person name="Jiang J."/>
            <person name="Wang Q."/>
            <person name="Zhang B."/>
            <person name="Ji P."/>
            <person name="Sakyi L.B."/>
            <person name="Cui X."/>
            <person name="Yuan T."/>
            <person name="Jiang B."/>
            <person name="Yang W."/>
            <person name="Lam T.T.-Y."/>
            <person name="Chang Q."/>
            <person name="Ding S."/>
            <person name="Wang X."/>
            <person name="Zhu J."/>
            <person name="Ruan X."/>
            <person name="Zhao L."/>
            <person name="Wei J."/>
            <person name="Que T."/>
            <person name="Du C."/>
            <person name="Cheng J."/>
            <person name="Dai P."/>
            <person name="Han X."/>
            <person name="Huang E."/>
            <person name="Gao Y."/>
            <person name="Liu J."/>
            <person name="Shao H."/>
            <person name="Ye R."/>
            <person name="Li L."/>
            <person name="Wei W."/>
            <person name="Wang X."/>
            <person name="Wang C."/>
            <person name="Yang T."/>
            <person name="Huo Q."/>
            <person name="Li W."/>
            <person name="Guo W."/>
            <person name="Chen H."/>
            <person name="Zhou L."/>
            <person name="Ni X."/>
            <person name="Tian J."/>
            <person name="Zhou Y."/>
            <person name="Sheng Y."/>
            <person name="Liu T."/>
            <person name="Pan Y."/>
            <person name="Xia L."/>
            <person name="Li J."/>
            <person name="Zhao F."/>
            <person name="Cao W."/>
        </authorList>
    </citation>
    <scope>NUCLEOTIDE SEQUENCE</scope>
    <source>
        <strain evidence="1">Dsil-2018</strain>
    </source>
</reference>